<organism evidence="5 6">
    <name type="scientific">Pseudoramibacter porci</name>
    <dbReference type="NCBI Taxonomy" id="2606631"/>
    <lineage>
        <taxon>Bacteria</taxon>
        <taxon>Bacillati</taxon>
        <taxon>Bacillota</taxon>
        <taxon>Clostridia</taxon>
        <taxon>Eubacteriales</taxon>
        <taxon>Eubacteriaceae</taxon>
        <taxon>Pseudoramibacter</taxon>
    </lineage>
</organism>
<dbReference type="EMBL" id="VUMO01000001">
    <property type="protein sequence ID" value="MSS18995.1"/>
    <property type="molecule type" value="Genomic_DNA"/>
</dbReference>
<dbReference type="InterPro" id="IPR036390">
    <property type="entry name" value="WH_DNA-bd_sf"/>
</dbReference>
<proteinExistence type="predicted"/>
<dbReference type="GO" id="GO:0003700">
    <property type="term" value="F:DNA-binding transcription factor activity"/>
    <property type="evidence" value="ECO:0007669"/>
    <property type="project" value="InterPro"/>
</dbReference>
<name>A0A7X2NEN8_9FIRM</name>
<keyword evidence="1" id="KW-0805">Transcription regulation</keyword>
<dbReference type="SUPFAM" id="SSF46785">
    <property type="entry name" value="Winged helix' DNA-binding domain"/>
    <property type="match status" value="1"/>
</dbReference>
<dbReference type="Pfam" id="PF00392">
    <property type="entry name" value="GntR"/>
    <property type="match status" value="1"/>
</dbReference>
<dbReference type="InterPro" id="IPR036388">
    <property type="entry name" value="WH-like_DNA-bd_sf"/>
</dbReference>
<comment type="caution">
    <text evidence="5">The sequence shown here is derived from an EMBL/GenBank/DDBJ whole genome shotgun (WGS) entry which is preliminary data.</text>
</comment>
<evidence type="ECO:0000313" key="5">
    <source>
        <dbReference type="EMBL" id="MSS18995.1"/>
    </source>
</evidence>
<sequence length="226" mass="26587">MMKNTQMLQDKAYNFLIEQIKNGELENGKFYSLNQFSKDFNFSKTPLRDAVLRLDEEGYLDLVPSKGFCIHELSEQEITETYQIREAFESYCLEELSEGLDTERGRYYWNKLQSKIDAQREIFESTGDHEAFAQKDYEFHRSMIQYVGNAMMLSFYRKLMYRISQLTGLSFEKTGRMEEALNEHIAIMSAVKEKNISKINELIFTQTRTAKAINLHIIKTKSQDQN</sequence>
<accession>A0A7X2NEN8</accession>
<dbReference type="Pfam" id="PF07729">
    <property type="entry name" value="FCD"/>
    <property type="match status" value="1"/>
</dbReference>
<dbReference type="AlphaFoldDB" id="A0A7X2NEN8"/>
<dbReference type="PROSITE" id="PS50949">
    <property type="entry name" value="HTH_GNTR"/>
    <property type="match status" value="1"/>
</dbReference>
<dbReference type="Proteomes" id="UP000461754">
    <property type="component" value="Unassembled WGS sequence"/>
</dbReference>
<gene>
    <name evidence="5" type="ORF">FYJ52_00985</name>
</gene>
<evidence type="ECO:0000256" key="2">
    <source>
        <dbReference type="ARBA" id="ARBA00023125"/>
    </source>
</evidence>
<keyword evidence="6" id="KW-1185">Reference proteome</keyword>
<evidence type="ECO:0000259" key="4">
    <source>
        <dbReference type="PROSITE" id="PS50949"/>
    </source>
</evidence>
<dbReference type="Gene3D" id="1.10.10.10">
    <property type="entry name" value="Winged helix-like DNA-binding domain superfamily/Winged helix DNA-binding domain"/>
    <property type="match status" value="1"/>
</dbReference>
<dbReference type="InterPro" id="IPR008920">
    <property type="entry name" value="TF_FadR/GntR_C"/>
</dbReference>
<dbReference type="GO" id="GO:0003677">
    <property type="term" value="F:DNA binding"/>
    <property type="evidence" value="ECO:0007669"/>
    <property type="project" value="UniProtKB-KW"/>
</dbReference>
<dbReference type="SUPFAM" id="SSF48008">
    <property type="entry name" value="GntR ligand-binding domain-like"/>
    <property type="match status" value="1"/>
</dbReference>
<dbReference type="PANTHER" id="PTHR43537:SF24">
    <property type="entry name" value="GLUCONATE OPERON TRANSCRIPTIONAL REPRESSOR"/>
    <property type="match status" value="1"/>
</dbReference>
<protein>
    <submittedName>
        <fullName evidence="5">GntR family transcriptional regulator</fullName>
    </submittedName>
</protein>
<evidence type="ECO:0000256" key="3">
    <source>
        <dbReference type="ARBA" id="ARBA00023163"/>
    </source>
</evidence>
<dbReference type="Gene3D" id="1.20.120.530">
    <property type="entry name" value="GntR ligand-binding domain-like"/>
    <property type="match status" value="1"/>
</dbReference>
<keyword evidence="3" id="KW-0804">Transcription</keyword>
<evidence type="ECO:0000313" key="6">
    <source>
        <dbReference type="Proteomes" id="UP000461754"/>
    </source>
</evidence>
<keyword evidence="2" id="KW-0238">DNA-binding</keyword>
<dbReference type="PANTHER" id="PTHR43537">
    <property type="entry name" value="TRANSCRIPTIONAL REGULATOR, GNTR FAMILY"/>
    <property type="match status" value="1"/>
</dbReference>
<feature type="domain" description="HTH gntR-type" evidence="4">
    <location>
        <begin position="6"/>
        <end position="73"/>
    </location>
</feature>
<dbReference type="InterPro" id="IPR000524">
    <property type="entry name" value="Tscrpt_reg_HTH_GntR"/>
</dbReference>
<dbReference type="InterPro" id="IPR011711">
    <property type="entry name" value="GntR_C"/>
</dbReference>
<reference evidence="5 6" key="1">
    <citation type="submission" date="2019-08" db="EMBL/GenBank/DDBJ databases">
        <title>In-depth cultivation of the pig gut microbiome towards novel bacterial diversity and tailored functional studies.</title>
        <authorList>
            <person name="Wylensek D."/>
            <person name="Hitch T.C.A."/>
            <person name="Clavel T."/>
        </authorList>
    </citation>
    <scope>NUCLEOTIDE SEQUENCE [LARGE SCALE GENOMIC DNA]</scope>
    <source>
        <strain evidence="5 6">RF-744-FAT-4</strain>
    </source>
</reference>
<evidence type="ECO:0000256" key="1">
    <source>
        <dbReference type="ARBA" id="ARBA00023015"/>
    </source>
</evidence>